<dbReference type="SUPFAM" id="SSF48452">
    <property type="entry name" value="TPR-like"/>
    <property type="match status" value="2"/>
</dbReference>
<dbReference type="AlphaFoldDB" id="A0A9D5HFZ6"/>
<dbReference type="InterPro" id="IPR011990">
    <property type="entry name" value="TPR-like_helical_dom_sf"/>
</dbReference>
<dbReference type="Proteomes" id="UP001085076">
    <property type="component" value="Miscellaneous, Linkage group lg04"/>
</dbReference>
<dbReference type="Pfam" id="PF13431">
    <property type="entry name" value="TPR_17"/>
    <property type="match status" value="1"/>
</dbReference>
<comment type="caution">
    <text evidence="2">The sequence shown here is derived from an EMBL/GenBank/DDBJ whole genome shotgun (WGS) entry which is preliminary data.</text>
</comment>
<evidence type="ECO:0000313" key="3">
    <source>
        <dbReference type="Proteomes" id="UP001085076"/>
    </source>
</evidence>
<feature type="compositionally biased region" description="Polar residues" evidence="1">
    <location>
        <begin position="43"/>
        <end position="62"/>
    </location>
</feature>
<reference evidence="2" key="2">
    <citation type="journal article" date="2022" name="Hortic Res">
        <title>The genome of Dioscorea zingiberensis sheds light on the biosynthesis, origin and evolution of the medicinally important diosgenin saponins.</title>
        <authorList>
            <person name="Li Y."/>
            <person name="Tan C."/>
            <person name="Li Z."/>
            <person name="Guo J."/>
            <person name="Li S."/>
            <person name="Chen X."/>
            <person name="Wang C."/>
            <person name="Dai X."/>
            <person name="Yang H."/>
            <person name="Song W."/>
            <person name="Hou L."/>
            <person name="Xu J."/>
            <person name="Tong Z."/>
            <person name="Xu A."/>
            <person name="Yuan X."/>
            <person name="Wang W."/>
            <person name="Yang Q."/>
            <person name="Chen L."/>
            <person name="Sun Z."/>
            <person name="Wang K."/>
            <person name="Pan B."/>
            <person name="Chen J."/>
            <person name="Bao Y."/>
            <person name="Liu F."/>
            <person name="Qi X."/>
            <person name="Gang D.R."/>
            <person name="Wen J."/>
            <person name="Li J."/>
        </authorList>
    </citation>
    <scope>NUCLEOTIDE SEQUENCE</scope>
    <source>
        <strain evidence="2">Dzin_1.0</strain>
    </source>
</reference>
<accession>A0A9D5HFZ6</accession>
<dbReference type="EMBL" id="JAGGNH010000004">
    <property type="protein sequence ID" value="KAJ0975075.1"/>
    <property type="molecule type" value="Genomic_DNA"/>
</dbReference>
<gene>
    <name evidence="2" type="ORF">J5N97_017040</name>
</gene>
<dbReference type="PANTHER" id="PTHR46050:SF7">
    <property type="entry name" value="TETRATRICOPEPTIDE REPEAT (TPR)-LIKE SUPERFAMILY PROTEIN"/>
    <property type="match status" value="1"/>
</dbReference>
<dbReference type="PANTHER" id="PTHR46050">
    <property type="entry name" value="TPR REPEAT-CONTAINING THIOREDOXIN"/>
    <property type="match status" value="1"/>
</dbReference>
<evidence type="ECO:0000313" key="2">
    <source>
        <dbReference type="EMBL" id="KAJ0975075.1"/>
    </source>
</evidence>
<feature type="region of interest" description="Disordered" evidence="1">
    <location>
        <begin position="42"/>
        <end position="72"/>
    </location>
</feature>
<dbReference type="InterPro" id="IPR044534">
    <property type="entry name" value="TTL1-4"/>
</dbReference>
<keyword evidence="3" id="KW-1185">Reference proteome</keyword>
<name>A0A9D5HFZ6_9LILI</name>
<dbReference type="OrthoDB" id="2335338at2759"/>
<proteinExistence type="predicted"/>
<sequence>MEMDDKKKKKKMKKQQQQSGCGVLVIYRGVFRRNGFWHRRSAKTTSLPQCGSTTVSGDSSGAPSAVKKKEQQRVMHDQQHANGMMNGTLVRPCSNSLVGFGSNGVMGNIVRKRSKEVICRALPMSLEPEKLKEMGNEEYRKGRFADAVALYDRAILIDSGKASYRSNKAAALIGLGHLLDAVGECKEAVRIDPSYCRAHHRLANIYLRLGEAEKAIHHYKLSRSEASSEGISRARALQSHLAKSNEARKLRDWQTVLKESCSAAAAGSDSAPQVFAMQAEALLKLSKHEEADSVITNAPKFDTDASTKFYGSTINAYVLAIQAQVATAAGRFEDAVTAAERAAQLDRNNREICAVLQRIRSVASARLKGNEFFKASKFGEACIAYGAGLDHDPYNAVLLCNRAACLSKLNQWEKAIEDCNTALLLRPSYRKARLRRADCNAKLERWEAAIQDYKVLIHEIPEHKEIVKALVEAQAQLKKKQCKYISDI</sequence>
<dbReference type="SMART" id="SM00028">
    <property type="entry name" value="TPR"/>
    <property type="match status" value="7"/>
</dbReference>
<dbReference type="GO" id="GO:0005737">
    <property type="term" value="C:cytoplasm"/>
    <property type="evidence" value="ECO:0007669"/>
    <property type="project" value="TreeGrafter"/>
</dbReference>
<organism evidence="2 3">
    <name type="scientific">Dioscorea zingiberensis</name>
    <dbReference type="NCBI Taxonomy" id="325984"/>
    <lineage>
        <taxon>Eukaryota</taxon>
        <taxon>Viridiplantae</taxon>
        <taxon>Streptophyta</taxon>
        <taxon>Embryophyta</taxon>
        <taxon>Tracheophyta</taxon>
        <taxon>Spermatophyta</taxon>
        <taxon>Magnoliopsida</taxon>
        <taxon>Liliopsida</taxon>
        <taxon>Dioscoreales</taxon>
        <taxon>Dioscoreaceae</taxon>
        <taxon>Dioscorea</taxon>
    </lineage>
</organism>
<dbReference type="InterPro" id="IPR019734">
    <property type="entry name" value="TPR_rpt"/>
</dbReference>
<dbReference type="Pfam" id="PF00515">
    <property type="entry name" value="TPR_1"/>
    <property type="match status" value="1"/>
</dbReference>
<protein>
    <submittedName>
        <fullName evidence="2">Uncharacterized protein</fullName>
    </submittedName>
</protein>
<dbReference type="Gene3D" id="1.25.40.10">
    <property type="entry name" value="Tetratricopeptide repeat domain"/>
    <property type="match status" value="1"/>
</dbReference>
<evidence type="ECO:0000256" key="1">
    <source>
        <dbReference type="SAM" id="MobiDB-lite"/>
    </source>
</evidence>
<reference evidence="2" key="1">
    <citation type="submission" date="2021-03" db="EMBL/GenBank/DDBJ databases">
        <authorList>
            <person name="Li Z."/>
            <person name="Yang C."/>
        </authorList>
    </citation>
    <scope>NUCLEOTIDE SEQUENCE</scope>
    <source>
        <strain evidence="2">Dzin_1.0</strain>
        <tissue evidence="2">Leaf</tissue>
    </source>
</reference>